<evidence type="ECO:0000313" key="3">
    <source>
        <dbReference type="Proteomes" id="UP000800235"/>
    </source>
</evidence>
<feature type="compositionally biased region" description="Basic and acidic residues" evidence="1">
    <location>
        <begin position="175"/>
        <end position="189"/>
    </location>
</feature>
<sequence length="496" mass="54379">MSSIIHVGVKNGSFSVDQVQMHVNDPRESSDCHSLTRTESMPLIPKSSDIAFSQQGTSKRQFRSLDIPRPTRRPPPPPPPARRPPPPPAPLFPYGERFGGVPTAITLAAARSAFPTFSTAEVAEQRVHNPASHVKTLQSISRSINNYTSPTVPIKSQSVKNFVKRINGNNSEEQATSRKHERTELKEPLDISPPVPINSKPRPVRYRDAKPVRTNVESCRHENAQTPIPSLSRQQTEDNFVPRPCDRPNEPPLLSSCVVESNCTTNRAPSETTSSDQLISRKSPWDISRAFQSTGEDSALPQTPCPTCGTSLAATNTTQQPHVAAVCLLSVAPHAEDSNCSPTIAPVLSLPQVHLSPQPRKSIRRRFAAKLRFPKRKSYSMRKEARITSRDLRDTSQILAADVNHPPPPYTDMKATERPQQSPGALHEDGRQVPFIAHDQSTWSNALPEDMPLVHAIPASSYVGNHVPRSCNSIGLAGQSNRNNNTALGRSNHGSG</sequence>
<organism evidence="2 3">
    <name type="scientific">Tothia fuscella</name>
    <dbReference type="NCBI Taxonomy" id="1048955"/>
    <lineage>
        <taxon>Eukaryota</taxon>
        <taxon>Fungi</taxon>
        <taxon>Dikarya</taxon>
        <taxon>Ascomycota</taxon>
        <taxon>Pezizomycotina</taxon>
        <taxon>Dothideomycetes</taxon>
        <taxon>Pleosporomycetidae</taxon>
        <taxon>Venturiales</taxon>
        <taxon>Cylindrosympodiaceae</taxon>
        <taxon>Tothia</taxon>
    </lineage>
</organism>
<evidence type="ECO:0000256" key="1">
    <source>
        <dbReference type="SAM" id="MobiDB-lite"/>
    </source>
</evidence>
<feature type="compositionally biased region" description="Basic and acidic residues" evidence="1">
    <location>
        <begin position="24"/>
        <end position="36"/>
    </location>
</feature>
<gene>
    <name evidence="2" type="ORF">EJ08DRAFT_655335</name>
</gene>
<feature type="region of interest" description="Disordered" evidence="1">
    <location>
        <begin position="21"/>
        <end position="94"/>
    </location>
</feature>
<dbReference type="Proteomes" id="UP000800235">
    <property type="component" value="Unassembled WGS sequence"/>
</dbReference>
<reference evidence="2" key="1">
    <citation type="journal article" date="2020" name="Stud. Mycol.">
        <title>101 Dothideomycetes genomes: a test case for predicting lifestyles and emergence of pathogens.</title>
        <authorList>
            <person name="Haridas S."/>
            <person name="Albert R."/>
            <person name="Binder M."/>
            <person name="Bloem J."/>
            <person name="Labutti K."/>
            <person name="Salamov A."/>
            <person name="Andreopoulos B."/>
            <person name="Baker S."/>
            <person name="Barry K."/>
            <person name="Bills G."/>
            <person name="Bluhm B."/>
            <person name="Cannon C."/>
            <person name="Castanera R."/>
            <person name="Culley D."/>
            <person name="Daum C."/>
            <person name="Ezra D."/>
            <person name="Gonzalez J."/>
            <person name="Henrissat B."/>
            <person name="Kuo A."/>
            <person name="Liang C."/>
            <person name="Lipzen A."/>
            <person name="Lutzoni F."/>
            <person name="Magnuson J."/>
            <person name="Mondo S."/>
            <person name="Nolan M."/>
            <person name="Ohm R."/>
            <person name="Pangilinan J."/>
            <person name="Park H.-J."/>
            <person name="Ramirez L."/>
            <person name="Alfaro M."/>
            <person name="Sun H."/>
            <person name="Tritt A."/>
            <person name="Yoshinaga Y."/>
            <person name="Zwiers L.-H."/>
            <person name="Turgeon B."/>
            <person name="Goodwin S."/>
            <person name="Spatafora J."/>
            <person name="Crous P."/>
            <person name="Grigoriev I."/>
        </authorList>
    </citation>
    <scope>NUCLEOTIDE SEQUENCE</scope>
    <source>
        <strain evidence="2">CBS 130266</strain>
    </source>
</reference>
<proteinExistence type="predicted"/>
<feature type="compositionally biased region" description="Polar residues" evidence="1">
    <location>
        <begin position="50"/>
        <end position="59"/>
    </location>
</feature>
<name>A0A9P4U4R8_9PEZI</name>
<feature type="region of interest" description="Disordered" evidence="1">
    <location>
        <begin position="167"/>
        <end position="204"/>
    </location>
</feature>
<protein>
    <submittedName>
        <fullName evidence="2">Uncharacterized protein</fullName>
    </submittedName>
</protein>
<feature type="compositionally biased region" description="Pro residues" evidence="1">
    <location>
        <begin position="73"/>
        <end position="91"/>
    </location>
</feature>
<accession>A0A9P4U4R8</accession>
<dbReference type="AlphaFoldDB" id="A0A9P4U4R8"/>
<feature type="region of interest" description="Disordered" evidence="1">
    <location>
        <begin position="474"/>
        <end position="496"/>
    </location>
</feature>
<keyword evidence="3" id="KW-1185">Reference proteome</keyword>
<comment type="caution">
    <text evidence="2">The sequence shown here is derived from an EMBL/GenBank/DDBJ whole genome shotgun (WGS) entry which is preliminary data.</text>
</comment>
<feature type="region of interest" description="Disordered" evidence="1">
    <location>
        <begin position="401"/>
        <end position="430"/>
    </location>
</feature>
<evidence type="ECO:0000313" key="2">
    <source>
        <dbReference type="EMBL" id="KAF2436328.1"/>
    </source>
</evidence>
<dbReference type="EMBL" id="MU007010">
    <property type="protein sequence ID" value="KAF2436328.1"/>
    <property type="molecule type" value="Genomic_DNA"/>
</dbReference>